<dbReference type="Proteomes" id="UP000500953">
    <property type="component" value="Chromosome"/>
</dbReference>
<dbReference type="AlphaFoldDB" id="A0A6G9ZEZ8"/>
<dbReference type="RefSeq" id="WP_167490994.1">
    <property type="nucleotide sequence ID" value="NZ_CP046173.1"/>
</dbReference>
<evidence type="ECO:0000313" key="2">
    <source>
        <dbReference type="EMBL" id="QIS23676.1"/>
    </source>
</evidence>
<protein>
    <submittedName>
        <fullName evidence="2">Uncharacterized protein</fullName>
    </submittedName>
</protein>
<dbReference type="EMBL" id="CP046173">
    <property type="protein sequence ID" value="QIS23676.1"/>
    <property type="molecule type" value="Genomic_DNA"/>
</dbReference>
<evidence type="ECO:0000313" key="3">
    <source>
        <dbReference type="Proteomes" id="UP000500953"/>
    </source>
</evidence>
<evidence type="ECO:0000256" key="1">
    <source>
        <dbReference type="SAM" id="MobiDB-lite"/>
    </source>
</evidence>
<reference evidence="2 3" key="1">
    <citation type="journal article" date="2019" name="ACS Chem. Biol.">
        <title>Identification and Mobilization of a Cryptic Antibiotic Biosynthesis Gene Locus from a Human-Pathogenic Nocardia Isolate.</title>
        <authorList>
            <person name="Herisse M."/>
            <person name="Ishida K."/>
            <person name="Porter J.L."/>
            <person name="Howden B."/>
            <person name="Hertweck C."/>
            <person name="Stinear T.P."/>
            <person name="Pidot S.J."/>
        </authorList>
    </citation>
    <scope>NUCLEOTIDE SEQUENCE [LARGE SCALE GENOMIC DNA]</scope>
    <source>
        <strain evidence="2 3">AUSMDU00012715</strain>
    </source>
</reference>
<gene>
    <name evidence="2" type="ORF">F6W96_40790</name>
</gene>
<proteinExistence type="predicted"/>
<sequence length="207" mass="23250">MKREEFIEKMLTRFPLGWRVADTDRRPGEYRVHAGTNAELEIHIGGDATGDATGSLHVYARFGDAAYDRPLTFDHHREFPVEIGPERIGDKLVSTFLPLYYTAAAEAWTQYYENRSADAFRRAEMNALVKAFDAKRSGGQPDRASCIINGQAATLDVGLYPFVRITMTVSVEFAEQIAELNRTGAVPQHEMNTDETKDNEDDPSDTE</sequence>
<organism evidence="2 3">
    <name type="scientific">Nocardia terpenica</name>
    <dbReference type="NCBI Taxonomy" id="455432"/>
    <lineage>
        <taxon>Bacteria</taxon>
        <taxon>Bacillati</taxon>
        <taxon>Actinomycetota</taxon>
        <taxon>Actinomycetes</taxon>
        <taxon>Mycobacteriales</taxon>
        <taxon>Nocardiaceae</taxon>
        <taxon>Nocardia</taxon>
    </lineage>
</organism>
<feature type="region of interest" description="Disordered" evidence="1">
    <location>
        <begin position="182"/>
        <end position="207"/>
    </location>
</feature>
<feature type="compositionally biased region" description="Acidic residues" evidence="1">
    <location>
        <begin position="197"/>
        <end position="207"/>
    </location>
</feature>
<name>A0A6G9ZEZ8_9NOCA</name>
<accession>A0A6G9ZEZ8</accession>